<gene>
    <name evidence="2" type="ORF">PENNAL_c0037G09168</name>
</gene>
<feature type="region of interest" description="Disordered" evidence="1">
    <location>
        <begin position="1"/>
        <end position="23"/>
    </location>
</feature>
<organism evidence="2 3">
    <name type="scientific">Penicillium nalgiovense</name>
    <dbReference type="NCBI Taxonomy" id="60175"/>
    <lineage>
        <taxon>Eukaryota</taxon>
        <taxon>Fungi</taxon>
        <taxon>Dikarya</taxon>
        <taxon>Ascomycota</taxon>
        <taxon>Pezizomycotina</taxon>
        <taxon>Eurotiomycetes</taxon>
        <taxon>Eurotiomycetidae</taxon>
        <taxon>Eurotiales</taxon>
        <taxon>Aspergillaceae</taxon>
        <taxon>Penicillium</taxon>
    </lineage>
</organism>
<keyword evidence="3" id="KW-1185">Reference proteome</keyword>
<dbReference type="EMBL" id="MOOB01000037">
    <property type="protein sequence ID" value="OQE82274.1"/>
    <property type="molecule type" value="Genomic_DNA"/>
</dbReference>
<accession>A0A1V6Y4H9</accession>
<reference evidence="3" key="1">
    <citation type="journal article" date="2017" name="Nat. Microbiol.">
        <title>Global analysis of biosynthetic gene clusters reveals vast potential of secondary metabolite production in Penicillium species.</title>
        <authorList>
            <person name="Nielsen J.C."/>
            <person name="Grijseels S."/>
            <person name="Prigent S."/>
            <person name="Ji B."/>
            <person name="Dainat J."/>
            <person name="Nielsen K.F."/>
            <person name="Frisvad J.C."/>
            <person name="Workman M."/>
            <person name="Nielsen J."/>
        </authorList>
    </citation>
    <scope>NUCLEOTIDE SEQUENCE [LARGE SCALE GENOMIC DNA]</scope>
    <source>
        <strain evidence="3">IBT 13039</strain>
    </source>
</reference>
<proteinExistence type="predicted"/>
<dbReference type="InterPro" id="IPR036875">
    <property type="entry name" value="Znf_CCHC_sf"/>
</dbReference>
<dbReference type="SUPFAM" id="SSF57756">
    <property type="entry name" value="Retrovirus zinc finger-like domains"/>
    <property type="match status" value="1"/>
</dbReference>
<evidence type="ECO:0000313" key="3">
    <source>
        <dbReference type="Proteomes" id="UP000191691"/>
    </source>
</evidence>
<name>A0A1V6Y4H9_PENNA</name>
<dbReference type="Proteomes" id="UP000191691">
    <property type="component" value="Unassembled WGS sequence"/>
</dbReference>
<evidence type="ECO:0000256" key="1">
    <source>
        <dbReference type="SAM" id="MobiDB-lite"/>
    </source>
</evidence>
<sequence>MARAGAANAGRRQGGRGQVQKKPRTCHYCYQRGHTLANCPTVMAIQGL</sequence>
<dbReference type="GO" id="GO:0008270">
    <property type="term" value="F:zinc ion binding"/>
    <property type="evidence" value="ECO:0007669"/>
    <property type="project" value="InterPro"/>
</dbReference>
<evidence type="ECO:0008006" key="4">
    <source>
        <dbReference type="Google" id="ProtNLM"/>
    </source>
</evidence>
<dbReference type="GO" id="GO:0003676">
    <property type="term" value="F:nucleic acid binding"/>
    <property type="evidence" value="ECO:0007669"/>
    <property type="project" value="InterPro"/>
</dbReference>
<evidence type="ECO:0000313" key="2">
    <source>
        <dbReference type="EMBL" id="OQE82274.1"/>
    </source>
</evidence>
<comment type="caution">
    <text evidence="2">The sequence shown here is derived from an EMBL/GenBank/DDBJ whole genome shotgun (WGS) entry which is preliminary data.</text>
</comment>
<protein>
    <recommendedName>
        <fullName evidence="4">CCHC-type domain-containing protein</fullName>
    </recommendedName>
</protein>
<dbReference type="AlphaFoldDB" id="A0A1V6Y4H9"/>
<dbReference type="Gene3D" id="4.10.60.10">
    <property type="entry name" value="Zinc finger, CCHC-type"/>
    <property type="match status" value="1"/>
</dbReference>
<feature type="compositionally biased region" description="Low complexity" evidence="1">
    <location>
        <begin position="1"/>
        <end position="11"/>
    </location>
</feature>